<accession>A0AAE0HBV0</accession>
<dbReference type="RefSeq" id="XP_062657152.1">
    <property type="nucleotide sequence ID" value="XM_062806101.1"/>
</dbReference>
<dbReference type="AlphaFoldDB" id="A0AAE0HBV0"/>
<evidence type="ECO:0000313" key="1">
    <source>
        <dbReference type="EMBL" id="KAK3293638.1"/>
    </source>
</evidence>
<sequence>MASQDSSTPLVNRGASWESFTDGYRIEPVSLNVRTVEEIVDYVVKARTDGTESIVSFHWQPSKVENLLTQLGDKSIGIEDFEIRRVEYDYKFETVYLDITNDTELLNKVQAGLRYFLQNRLNGLVADMADPAMHHLARRIKARGTFLMRYEDKICKQADLSFGLAGHLPSLVCEIFWSQPRQYIERKAHQYIEMSDGQIRAVLILDLQYPDAAEGCVGLLVADDSGSSDWIQRSQVFYDETFTEQPNGRVDLYISDFRGCAGLPAALCRPSAIELAAGVSRTPQIILTYKRLAAIFRTASGSDTANLQLGDVDEEERLYKVAKRREAPPFTNTKEFMVTEVERHMTEGRIDVENCVTEAIEDALCELGSKKEELVAAVMEQRKARKRAELDRYVAAEMERYTRECTGVEARIAEGFDEVLEEMRSEMEGRMP</sequence>
<reference evidence="1" key="1">
    <citation type="journal article" date="2023" name="Mol. Phylogenet. Evol.">
        <title>Genome-scale phylogeny and comparative genomics of the fungal order Sordariales.</title>
        <authorList>
            <person name="Hensen N."/>
            <person name="Bonometti L."/>
            <person name="Westerberg I."/>
            <person name="Brannstrom I.O."/>
            <person name="Guillou S."/>
            <person name="Cros-Aarteil S."/>
            <person name="Calhoun S."/>
            <person name="Haridas S."/>
            <person name="Kuo A."/>
            <person name="Mondo S."/>
            <person name="Pangilinan J."/>
            <person name="Riley R."/>
            <person name="LaButti K."/>
            <person name="Andreopoulos B."/>
            <person name="Lipzen A."/>
            <person name="Chen C."/>
            <person name="Yan M."/>
            <person name="Daum C."/>
            <person name="Ng V."/>
            <person name="Clum A."/>
            <person name="Steindorff A."/>
            <person name="Ohm R.A."/>
            <person name="Martin F."/>
            <person name="Silar P."/>
            <person name="Natvig D.O."/>
            <person name="Lalanne C."/>
            <person name="Gautier V."/>
            <person name="Ament-Velasquez S.L."/>
            <person name="Kruys A."/>
            <person name="Hutchinson M.I."/>
            <person name="Powell A.J."/>
            <person name="Barry K."/>
            <person name="Miller A.N."/>
            <person name="Grigoriev I.V."/>
            <person name="Debuchy R."/>
            <person name="Gladieux P."/>
            <person name="Hiltunen Thoren M."/>
            <person name="Johannesson H."/>
        </authorList>
    </citation>
    <scope>NUCLEOTIDE SEQUENCE</scope>
    <source>
        <strain evidence="1">CBS 168.71</strain>
    </source>
</reference>
<gene>
    <name evidence="1" type="ORF">B0H64DRAFT_434780</name>
</gene>
<organism evidence="1 2">
    <name type="scientific">Chaetomium fimeti</name>
    <dbReference type="NCBI Taxonomy" id="1854472"/>
    <lineage>
        <taxon>Eukaryota</taxon>
        <taxon>Fungi</taxon>
        <taxon>Dikarya</taxon>
        <taxon>Ascomycota</taxon>
        <taxon>Pezizomycotina</taxon>
        <taxon>Sordariomycetes</taxon>
        <taxon>Sordariomycetidae</taxon>
        <taxon>Sordariales</taxon>
        <taxon>Chaetomiaceae</taxon>
        <taxon>Chaetomium</taxon>
    </lineage>
</organism>
<evidence type="ECO:0000313" key="2">
    <source>
        <dbReference type="Proteomes" id="UP001278766"/>
    </source>
</evidence>
<name>A0AAE0HBV0_9PEZI</name>
<proteinExistence type="predicted"/>
<reference evidence="1" key="2">
    <citation type="submission" date="2023-06" db="EMBL/GenBank/DDBJ databases">
        <authorList>
            <consortium name="Lawrence Berkeley National Laboratory"/>
            <person name="Haridas S."/>
            <person name="Hensen N."/>
            <person name="Bonometti L."/>
            <person name="Westerberg I."/>
            <person name="Brannstrom I.O."/>
            <person name="Guillou S."/>
            <person name="Cros-Aarteil S."/>
            <person name="Calhoun S."/>
            <person name="Kuo A."/>
            <person name="Mondo S."/>
            <person name="Pangilinan J."/>
            <person name="Riley R."/>
            <person name="Labutti K."/>
            <person name="Andreopoulos B."/>
            <person name="Lipzen A."/>
            <person name="Chen C."/>
            <person name="Yanf M."/>
            <person name="Daum C."/>
            <person name="Ng V."/>
            <person name="Clum A."/>
            <person name="Steindorff A."/>
            <person name="Ohm R."/>
            <person name="Martin F."/>
            <person name="Silar P."/>
            <person name="Natvig D."/>
            <person name="Lalanne C."/>
            <person name="Gautier V."/>
            <person name="Ament-Velasquez S.L."/>
            <person name="Kruys A."/>
            <person name="Hutchinson M.I."/>
            <person name="Powell A.J."/>
            <person name="Barry K."/>
            <person name="Miller A.N."/>
            <person name="Grigoriev I.V."/>
            <person name="Debuchy R."/>
            <person name="Gladieux P."/>
            <person name="Thoren M.H."/>
            <person name="Johannesson H."/>
        </authorList>
    </citation>
    <scope>NUCLEOTIDE SEQUENCE</scope>
    <source>
        <strain evidence="1">CBS 168.71</strain>
    </source>
</reference>
<dbReference type="Proteomes" id="UP001278766">
    <property type="component" value="Unassembled WGS sequence"/>
</dbReference>
<protein>
    <submittedName>
        <fullName evidence="1">Uncharacterized protein</fullName>
    </submittedName>
</protein>
<comment type="caution">
    <text evidence="1">The sequence shown here is derived from an EMBL/GenBank/DDBJ whole genome shotgun (WGS) entry which is preliminary data.</text>
</comment>
<dbReference type="GeneID" id="87843049"/>
<keyword evidence="2" id="KW-1185">Reference proteome</keyword>
<dbReference type="EMBL" id="JAUEPN010000006">
    <property type="protein sequence ID" value="KAK3293638.1"/>
    <property type="molecule type" value="Genomic_DNA"/>
</dbReference>